<feature type="region of interest" description="Disordered" evidence="1">
    <location>
        <begin position="300"/>
        <end position="324"/>
    </location>
</feature>
<organism evidence="2 3">
    <name type="scientific">Plectus sambesii</name>
    <dbReference type="NCBI Taxonomy" id="2011161"/>
    <lineage>
        <taxon>Eukaryota</taxon>
        <taxon>Metazoa</taxon>
        <taxon>Ecdysozoa</taxon>
        <taxon>Nematoda</taxon>
        <taxon>Chromadorea</taxon>
        <taxon>Plectida</taxon>
        <taxon>Plectina</taxon>
        <taxon>Plectoidea</taxon>
        <taxon>Plectidae</taxon>
        <taxon>Plectus</taxon>
    </lineage>
</organism>
<feature type="compositionally biased region" description="Polar residues" evidence="1">
    <location>
        <begin position="303"/>
        <end position="315"/>
    </location>
</feature>
<reference evidence="3" key="1">
    <citation type="submission" date="2022-11" db="UniProtKB">
        <authorList>
            <consortium name="WormBaseParasite"/>
        </authorList>
    </citation>
    <scope>IDENTIFICATION</scope>
</reference>
<dbReference type="AlphaFoldDB" id="A0A914X5M6"/>
<keyword evidence="2" id="KW-1185">Reference proteome</keyword>
<evidence type="ECO:0000313" key="3">
    <source>
        <dbReference type="WBParaSite" id="PSAMB.scaffold65size88781.g1157.t1"/>
    </source>
</evidence>
<sequence>MKQKKRPDAPVQELVVTDLGNEYNSCNSSSGISESINLDQISAEKLGHQPSELETALLQTIKKMNGTFTKLSSEFEKPAINLTAFYEKHFKQEQLIDSILPLYVKMYRVANRPSWAEIYDDDQRGAVGTPGELKAVKELQSLEERWDRLMVQIDEAMTAMWQMNEKNYVDFLDIGGAKWKQITGVTFPVLADETGDFVRSLHFGVSVWNMCKTKKFNGRGRKRAAGITEFKAFVDDKMHDFYQLGGDVIIDAKGKLLYVFKSKNSDDRPPVDELLETIPKADIDPFHVGRQKTLEVVVEKQGARQQQQRSPTSSGGLCGSCNVM</sequence>
<name>A0A914X5M6_9BILA</name>
<dbReference type="Proteomes" id="UP000887566">
    <property type="component" value="Unplaced"/>
</dbReference>
<evidence type="ECO:0000256" key="1">
    <source>
        <dbReference type="SAM" id="MobiDB-lite"/>
    </source>
</evidence>
<accession>A0A914X5M6</accession>
<protein>
    <submittedName>
        <fullName evidence="3">Uncharacterized protein</fullName>
    </submittedName>
</protein>
<proteinExistence type="predicted"/>
<evidence type="ECO:0000313" key="2">
    <source>
        <dbReference type="Proteomes" id="UP000887566"/>
    </source>
</evidence>
<dbReference type="Pfam" id="PF13911">
    <property type="entry name" value="AhpC-TSA_2"/>
    <property type="match status" value="1"/>
</dbReference>
<dbReference type="InterPro" id="IPR032801">
    <property type="entry name" value="PXL2A/B/C"/>
</dbReference>
<dbReference type="WBParaSite" id="PSAMB.scaffold65size88781.g1157.t1">
    <property type="protein sequence ID" value="PSAMB.scaffold65size88781.g1157.t1"/>
    <property type="gene ID" value="PSAMB.scaffold65size88781.g1157"/>
</dbReference>
<dbReference type="Gene3D" id="3.40.30.10">
    <property type="entry name" value="Glutaredoxin"/>
    <property type="match status" value="1"/>
</dbReference>